<dbReference type="AlphaFoldDB" id="A0A4Y8ZWK7"/>
<evidence type="ECO:0000313" key="3">
    <source>
        <dbReference type="Proteomes" id="UP000298213"/>
    </source>
</evidence>
<proteinExistence type="predicted"/>
<comment type="caution">
    <text evidence="2">The sequence shown here is derived from an EMBL/GenBank/DDBJ whole genome shotgun (WGS) entry which is preliminary data.</text>
</comment>
<keyword evidence="3" id="KW-1185">Reference proteome</keyword>
<sequence length="135" mass="13811">MFGRTLLTVTSLVLSASGLGALFAPAELAGLLVSSAAPPLALVIQLTASGLLGFAILNWMSRRNRIGGIYGRPLGLANLLLFAIAALSLGKAIAAGTLSPAAWPACLLLALFAASFAWLVFVHDPLGGEVRNGSR</sequence>
<gene>
    <name evidence="2" type="ORF">E2493_06065</name>
</gene>
<dbReference type="EMBL" id="SPDV01000009">
    <property type="protein sequence ID" value="TFI59089.1"/>
    <property type="molecule type" value="Genomic_DNA"/>
</dbReference>
<evidence type="ECO:0000313" key="2">
    <source>
        <dbReference type="EMBL" id="TFI59089.1"/>
    </source>
</evidence>
<name>A0A4Y8ZWK7_9SPHN</name>
<evidence type="ECO:0000256" key="1">
    <source>
        <dbReference type="SAM" id="Phobius"/>
    </source>
</evidence>
<dbReference type="RefSeq" id="WP_135084779.1">
    <property type="nucleotide sequence ID" value="NZ_SPDV01000009.1"/>
</dbReference>
<feature type="transmembrane region" description="Helical" evidence="1">
    <location>
        <begin position="69"/>
        <end position="89"/>
    </location>
</feature>
<feature type="transmembrane region" description="Helical" evidence="1">
    <location>
        <begin position="36"/>
        <end position="57"/>
    </location>
</feature>
<keyword evidence="1" id="KW-0472">Membrane</keyword>
<dbReference type="OrthoDB" id="2913980at2"/>
<accession>A0A4Y8ZWK7</accession>
<reference evidence="2 3" key="1">
    <citation type="submission" date="2019-03" db="EMBL/GenBank/DDBJ databases">
        <title>Genome sequence of Sphingomonas sp. 17J27-24.</title>
        <authorList>
            <person name="Kim M."/>
            <person name="Maeng S."/>
            <person name="Sathiyaraj S."/>
        </authorList>
    </citation>
    <scope>NUCLEOTIDE SEQUENCE [LARGE SCALE GENOMIC DNA]</scope>
    <source>
        <strain evidence="2 3">17J27-24</strain>
    </source>
</reference>
<dbReference type="Proteomes" id="UP000298213">
    <property type="component" value="Unassembled WGS sequence"/>
</dbReference>
<feature type="transmembrane region" description="Helical" evidence="1">
    <location>
        <begin position="101"/>
        <end position="122"/>
    </location>
</feature>
<keyword evidence="1" id="KW-1133">Transmembrane helix</keyword>
<protein>
    <submittedName>
        <fullName evidence="2">Uncharacterized protein</fullName>
    </submittedName>
</protein>
<organism evidence="2 3">
    <name type="scientific">Sphingomonas parva</name>
    <dbReference type="NCBI Taxonomy" id="2555898"/>
    <lineage>
        <taxon>Bacteria</taxon>
        <taxon>Pseudomonadati</taxon>
        <taxon>Pseudomonadota</taxon>
        <taxon>Alphaproteobacteria</taxon>
        <taxon>Sphingomonadales</taxon>
        <taxon>Sphingomonadaceae</taxon>
        <taxon>Sphingomonas</taxon>
    </lineage>
</organism>
<keyword evidence="1" id="KW-0812">Transmembrane</keyword>